<dbReference type="PANTHER" id="PTHR30154:SF34">
    <property type="entry name" value="TRANSCRIPTIONAL REGULATOR AZLB"/>
    <property type="match status" value="1"/>
</dbReference>
<evidence type="ECO:0000313" key="6">
    <source>
        <dbReference type="Proteomes" id="UP000256253"/>
    </source>
</evidence>
<proteinExistence type="predicted"/>
<dbReference type="CDD" id="cd00090">
    <property type="entry name" value="HTH_ARSR"/>
    <property type="match status" value="1"/>
</dbReference>
<dbReference type="GO" id="GO:0005829">
    <property type="term" value="C:cytosol"/>
    <property type="evidence" value="ECO:0007669"/>
    <property type="project" value="TreeGrafter"/>
</dbReference>
<dbReference type="SUPFAM" id="SSF54909">
    <property type="entry name" value="Dimeric alpha+beta barrel"/>
    <property type="match status" value="1"/>
</dbReference>
<evidence type="ECO:0000256" key="3">
    <source>
        <dbReference type="ARBA" id="ARBA00023163"/>
    </source>
</evidence>
<evidence type="ECO:0000313" key="5">
    <source>
        <dbReference type="EMBL" id="REF29189.1"/>
    </source>
</evidence>
<dbReference type="GO" id="GO:0043565">
    <property type="term" value="F:sequence-specific DNA binding"/>
    <property type="evidence" value="ECO:0007669"/>
    <property type="project" value="InterPro"/>
</dbReference>
<dbReference type="InterPro" id="IPR036390">
    <property type="entry name" value="WH_DNA-bd_sf"/>
</dbReference>
<evidence type="ECO:0000259" key="4">
    <source>
        <dbReference type="PROSITE" id="PS50956"/>
    </source>
</evidence>
<dbReference type="RefSeq" id="WP_115921333.1">
    <property type="nucleotide sequence ID" value="NZ_QTUA01000001.1"/>
</dbReference>
<dbReference type="PANTHER" id="PTHR30154">
    <property type="entry name" value="LEUCINE-RESPONSIVE REGULATORY PROTEIN"/>
    <property type="match status" value="1"/>
</dbReference>
<protein>
    <submittedName>
        <fullName evidence="5">AsnC family transcriptional regulator</fullName>
    </submittedName>
</protein>
<dbReference type="EMBL" id="QTUA01000001">
    <property type="protein sequence ID" value="REF29189.1"/>
    <property type="molecule type" value="Genomic_DNA"/>
</dbReference>
<dbReference type="InterPro" id="IPR036388">
    <property type="entry name" value="WH-like_DNA-bd_sf"/>
</dbReference>
<sequence length="174" mass="18711">MNPAAEGRSSRGEVATTGSAGRSAADLDAVDRRILAALAEDSRISVRALAERLHLSRAGAYARIERLRERGVITGFTISIDPATAGLTTTAYVAINIEQNTWRAVSAALAELAYLDRISLMGSEFDVLVQVHAPDNAALRTLVLERIQAIPGVIGTRTWLVFDEIPGRGRSWAD</sequence>
<keyword evidence="1" id="KW-0805">Transcription regulation</keyword>
<keyword evidence="6" id="KW-1185">Reference proteome</keyword>
<organism evidence="5 6">
    <name type="scientific">Calidifontibacter indicus</name>
    <dbReference type="NCBI Taxonomy" id="419650"/>
    <lineage>
        <taxon>Bacteria</taxon>
        <taxon>Bacillati</taxon>
        <taxon>Actinomycetota</taxon>
        <taxon>Actinomycetes</taxon>
        <taxon>Micrococcales</taxon>
        <taxon>Dermacoccaceae</taxon>
        <taxon>Calidifontibacter</taxon>
    </lineage>
</organism>
<dbReference type="InterPro" id="IPR000485">
    <property type="entry name" value="AsnC-type_HTH_dom"/>
</dbReference>
<dbReference type="InterPro" id="IPR019887">
    <property type="entry name" value="Tscrpt_reg_AsnC/Lrp_C"/>
</dbReference>
<dbReference type="PRINTS" id="PR00033">
    <property type="entry name" value="HTHASNC"/>
</dbReference>
<dbReference type="Pfam" id="PF01037">
    <property type="entry name" value="AsnC_trans_reg"/>
    <property type="match status" value="1"/>
</dbReference>
<name>A0A3D9UIP0_9MICO</name>
<dbReference type="InterPro" id="IPR011991">
    <property type="entry name" value="ArsR-like_HTH"/>
</dbReference>
<dbReference type="GO" id="GO:0043200">
    <property type="term" value="P:response to amino acid"/>
    <property type="evidence" value="ECO:0007669"/>
    <property type="project" value="TreeGrafter"/>
</dbReference>
<dbReference type="SMART" id="SM00344">
    <property type="entry name" value="HTH_ASNC"/>
    <property type="match status" value="1"/>
</dbReference>
<dbReference type="InterPro" id="IPR019888">
    <property type="entry name" value="Tscrpt_reg_AsnC-like"/>
</dbReference>
<dbReference type="Proteomes" id="UP000256253">
    <property type="component" value="Unassembled WGS sequence"/>
</dbReference>
<dbReference type="InterPro" id="IPR011008">
    <property type="entry name" value="Dimeric_a/b-barrel"/>
</dbReference>
<dbReference type="PROSITE" id="PS50956">
    <property type="entry name" value="HTH_ASNC_2"/>
    <property type="match status" value="1"/>
</dbReference>
<gene>
    <name evidence="5" type="ORF">DFJ65_0123</name>
</gene>
<keyword evidence="3" id="KW-0804">Transcription</keyword>
<reference evidence="5 6" key="1">
    <citation type="submission" date="2018-08" db="EMBL/GenBank/DDBJ databases">
        <title>Sequencing the genomes of 1000 actinobacteria strains.</title>
        <authorList>
            <person name="Klenk H.-P."/>
        </authorList>
    </citation>
    <scope>NUCLEOTIDE SEQUENCE [LARGE SCALE GENOMIC DNA]</scope>
    <source>
        <strain evidence="5 6">DSM 22967</strain>
    </source>
</reference>
<comment type="caution">
    <text evidence="5">The sequence shown here is derived from an EMBL/GenBank/DDBJ whole genome shotgun (WGS) entry which is preliminary data.</text>
</comment>
<dbReference type="Gene3D" id="1.10.10.10">
    <property type="entry name" value="Winged helix-like DNA-binding domain superfamily/Winged helix DNA-binding domain"/>
    <property type="match status" value="1"/>
</dbReference>
<dbReference type="AlphaFoldDB" id="A0A3D9UIP0"/>
<dbReference type="SUPFAM" id="SSF46785">
    <property type="entry name" value="Winged helix' DNA-binding domain"/>
    <property type="match status" value="1"/>
</dbReference>
<dbReference type="OrthoDB" id="3396933at2"/>
<accession>A0A3D9UIP0</accession>
<keyword evidence="2" id="KW-0238">DNA-binding</keyword>
<evidence type="ECO:0000256" key="2">
    <source>
        <dbReference type="ARBA" id="ARBA00023125"/>
    </source>
</evidence>
<feature type="domain" description="HTH asnC-type" evidence="4">
    <location>
        <begin position="27"/>
        <end position="88"/>
    </location>
</feature>
<dbReference type="Gene3D" id="3.30.70.920">
    <property type="match status" value="1"/>
</dbReference>
<evidence type="ECO:0000256" key="1">
    <source>
        <dbReference type="ARBA" id="ARBA00023015"/>
    </source>
</evidence>
<dbReference type="Pfam" id="PF13412">
    <property type="entry name" value="HTH_24"/>
    <property type="match status" value="1"/>
</dbReference>